<sequence length="563" mass="58531">MAQRRAPRARSRRCTAAVLSAFGLALASACAADPGPPPLIEPEERTAAPESTSNEETTTSAEEQPSGRRQVQVALDPVRAGFNPHLAGDESAVVQGIADLVLPSAVRADGTTDPTLFEGVSQLALSPAAFTVRYVIKPEAQWSDGTPITGADFTYLWRGMTTTAGAIEPAGYRAIADIRVSGQGGKVVDVDFAQPFPQWRLLFRHLLPSHLLAPDAGDFAYALRNTVPASAGRYQVRSVDRPHGTVTLHRNDRYWGDDPATIDVITLVTARETTQIADQLRSRQLAFADLAPQDSTTDVLGLVPGLETRTYTGPRTLGATISATSGLDAEARSEVRSLIDVPALAHIAARRSADLDVATPAPTSTPATTAATGAPELATLRALAVKGKTLRVAADAADPAASAAAKSLVDMLNRSGVAARVLSNDVPAIAGRGLPDGDVDVLVGWRLESGTAASLAGRIACPPDAARAGNLSGYCTAANDALASSILAGDIPQAQAQALVDDVEQQQALWVPVLHETRVAASTGVVTAAGAPPGAWPGGLSSAATWRMGDTVGRRTLISEEDL</sequence>
<evidence type="ECO:0000313" key="5">
    <source>
        <dbReference type="Proteomes" id="UP001218071"/>
    </source>
</evidence>
<dbReference type="SUPFAM" id="SSF53850">
    <property type="entry name" value="Periplasmic binding protein-like II"/>
    <property type="match status" value="1"/>
</dbReference>
<evidence type="ECO:0000313" key="4">
    <source>
        <dbReference type="EMBL" id="WCZ38588.1"/>
    </source>
</evidence>
<feature type="chain" id="PRO_5046172971" evidence="2">
    <location>
        <begin position="32"/>
        <end position="563"/>
    </location>
</feature>
<protein>
    <submittedName>
        <fullName evidence="4">Monoacyl phosphatidylinositol tetramannoside-binding protein LpqW</fullName>
    </submittedName>
</protein>
<dbReference type="Pfam" id="PF00496">
    <property type="entry name" value="SBP_bac_5"/>
    <property type="match status" value="1"/>
</dbReference>
<dbReference type="PROSITE" id="PS51257">
    <property type="entry name" value="PROKAR_LIPOPROTEIN"/>
    <property type="match status" value="1"/>
</dbReference>
<feature type="compositionally biased region" description="Low complexity" evidence="1">
    <location>
        <begin position="48"/>
        <end position="63"/>
    </location>
</feature>
<name>A0ABY7UIL0_9CORY</name>
<evidence type="ECO:0000256" key="1">
    <source>
        <dbReference type="SAM" id="MobiDB-lite"/>
    </source>
</evidence>
<dbReference type="Gene3D" id="3.40.190.10">
    <property type="entry name" value="Periplasmic binding protein-like II"/>
    <property type="match status" value="1"/>
</dbReference>
<evidence type="ECO:0000256" key="2">
    <source>
        <dbReference type="SAM" id="SignalP"/>
    </source>
</evidence>
<dbReference type="EMBL" id="CP063194">
    <property type="protein sequence ID" value="WCZ38588.1"/>
    <property type="molecule type" value="Genomic_DNA"/>
</dbReference>
<dbReference type="CDD" id="cd08501">
    <property type="entry name" value="PBP2_Lpqw"/>
    <property type="match status" value="1"/>
</dbReference>
<dbReference type="Gene3D" id="3.90.76.10">
    <property type="entry name" value="Dipeptide-binding Protein, Domain 1"/>
    <property type="match status" value="1"/>
</dbReference>
<keyword evidence="2" id="KW-0732">Signal</keyword>
<dbReference type="PANTHER" id="PTHR30290">
    <property type="entry name" value="PERIPLASMIC BINDING COMPONENT OF ABC TRANSPORTER"/>
    <property type="match status" value="1"/>
</dbReference>
<dbReference type="InterPro" id="IPR039424">
    <property type="entry name" value="SBP_5"/>
</dbReference>
<dbReference type="InterPro" id="IPR000914">
    <property type="entry name" value="SBP_5_dom"/>
</dbReference>
<organism evidence="4 5">
    <name type="scientific">Corynebacterium jeddahense</name>
    <dbReference type="NCBI Taxonomy" id="1414719"/>
    <lineage>
        <taxon>Bacteria</taxon>
        <taxon>Bacillati</taxon>
        <taxon>Actinomycetota</taxon>
        <taxon>Actinomycetes</taxon>
        <taxon>Mycobacteriales</taxon>
        <taxon>Corynebacteriaceae</taxon>
        <taxon>Corynebacterium</taxon>
    </lineage>
</organism>
<feature type="region of interest" description="Disordered" evidence="1">
    <location>
        <begin position="32"/>
        <end position="70"/>
    </location>
</feature>
<reference evidence="4 5" key="1">
    <citation type="submission" date="2020-10" db="EMBL/GenBank/DDBJ databases">
        <title>Complete genome sequence of Corynebacterium jeddahense DSM 45997, type strain of Corynebacterium jeddahense.</title>
        <authorList>
            <person name="Busche T."/>
            <person name="Kalinowski J."/>
            <person name="Ruckert C."/>
        </authorList>
    </citation>
    <scope>NUCLEOTIDE SEQUENCE [LARGE SCALE GENOMIC DNA]</scope>
    <source>
        <strain evidence="4 5">DSM 45997</strain>
    </source>
</reference>
<dbReference type="Gene3D" id="3.10.105.10">
    <property type="entry name" value="Dipeptide-binding Protein, Domain 3"/>
    <property type="match status" value="1"/>
</dbReference>
<feature type="domain" description="Solute-binding protein family 5" evidence="3">
    <location>
        <begin position="126"/>
        <end position="426"/>
    </location>
</feature>
<accession>A0ABY7UIL0</accession>
<dbReference type="PANTHER" id="PTHR30290:SF65">
    <property type="entry name" value="MONOACYL PHOSPHATIDYLINOSITOL TETRAMANNOSIDE-BINDING PROTEIN LPQW-RELATED"/>
    <property type="match status" value="1"/>
</dbReference>
<dbReference type="RefSeq" id="WP_042406145.1">
    <property type="nucleotide sequence ID" value="NZ_CBYN010000029.1"/>
</dbReference>
<gene>
    <name evidence="4" type="ORF">CJEDD_04885</name>
</gene>
<feature type="signal peptide" evidence="2">
    <location>
        <begin position="1"/>
        <end position="31"/>
    </location>
</feature>
<dbReference type="Proteomes" id="UP001218071">
    <property type="component" value="Chromosome"/>
</dbReference>
<keyword evidence="5" id="KW-1185">Reference proteome</keyword>
<evidence type="ECO:0000259" key="3">
    <source>
        <dbReference type="Pfam" id="PF00496"/>
    </source>
</evidence>
<proteinExistence type="predicted"/>